<dbReference type="GO" id="GO:0022857">
    <property type="term" value="F:transmembrane transporter activity"/>
    <property type="evidence" value="ECO:0007669"/>
    <property type="project" value="InterPro"/>
</dbReference>
<dbReference type="InterPro" id="IPR020846">
    <property type="entry name" value="MFS_dom"/>
</dbReference>
<reference evidence="8 9" key="1">
    <citation type="submission" date="2016-10" db="EMBL/GenBank/DDBJ databases">
        <authorList>
            <person name="de Groot N.N."/>
        </authorList>
    </citation>
    <scope>NUCLEOTIDE SEQUENCE [LARGE SCALE GENOMIC DNA]</scope>
    <source>
        <strain evidence="8 9">CGMCC 4.7037</strain>
    </source>
</reference>
<feature type="transmembrane region" description="Helical" evidence="6">
    <location>
        <begin position="173"/>
        <end position="194"/>
    </location>
</feature>
<feature type="transmembrane region" description="Helical" evidence="6">
    <location>
        <begin position="145"/>
        <end position="167"/>
    </location>
</feature>
<feature type="transmembrane region" description="Helical" evidence="6">
    <location>
        <begin position="116"/>
        <end position="133"/>
    </location>
</feature>
<feature type="domain" description="Major facilitator superfamily (MFS) profile" evidence="7">
    <location>
        <begin position="22"/>
        <end position="471"/>
    </location>
</feature>
<name>A0A1H6EQX4_9ACTN</name>
<organism evidence="8 9">
    <name type="scientific">Nonomuraea solani</name>
    <dbReference type="NCBI Taxonomy" id="1144553"/>
    <lineage>
        <taxon>Bacteria</taxon>
        <taxon>Bacillati</taxon>
        <taxon>Actinomycetota</taxon>
        <taxon>Actinomycetes</taxon>
        <taxon>Streptosporangiales</taxon>
        <taxon>Streptosporangiaceae</taxon>
        <taxon>Nonomuraea</taxon>
    </lineage>
</organism>
<keyword evidence="2" id="KW-0813">Transport</keyword>
<dbReference type="InterPro" id="IPR011701">
    <property type="entry name" value="MFS"/>
</dbReference>
<evidence type="ECO:0000256" key="6">
    <source>
        <dbReference type="SAM" id="Phobius"/>
    </source>
</evidence>
<proteinExistence type="predicted"/>
<feature type="transmembrane region" description="Helical" evidence="6">
    <location>
        <begin position="59"/>
        <end position="77"/>
    </location>
</feature>
<comment type="subcellular location">
    <subcellularLocation>
        <location evidence="1">Cell membrane</location>
        <topology evidence="1">Multi-pass membrane protein</topology>
    </subcellularLocation>
</comment>
<dbReference type="InterPro" id="IPR036259">
    <property type="entry name" value="MFS_trans_sf"/>
</dbReference>
<feature type="transmembrane region" description="Helical" evidence="6">
    <location>
        <begin position="445"/>
        <end position="467"/>
    </location>
</feature>
<feature type="transmembrane region" description="Helical" evidence="6">
    <location>
        <begin position="345"/>
        <end position="365"/>
    </location>
</feature>
<keyword evidence="5 6" id="KW-0472">Membrane</keyword>
<evidence type="ECO:0000313" key="8">
    <source>
        <dbReference type="EMBL" id="SEH00257.1"/>
    </source>
</evidence>
<evidence type="ECO:0000256" key="2">
    <source>
        <dbReference type="ARBA" id="ARBA00022448"/>
    </source>
</evidence>
<dbReference type="OrthoDB" id="4484751at2"/>
<feature type="transmembrane region" description="Helical" evidence="6">
    <location>
        <begin position="411"/>
        <end position="433"/>
    </location>
</feature>
<dbReference type="Gene3D" id="1.20.1250.20">
    <property type="entry name" value="MFS general substrate transporter like domains"/>
    <property type="match status" value="2"/>
</dbReference>
<feature type="transmembrane region" description="Helical" evidence="6">
    <location>
        <begin position="315"/>
        <end position="333"/>
    </location>
</feature>
<evidence type="ECO:0000256" key="5">
    <source>
        <dbReference type="ARBA" id="ARBA00023136"/>
    </source>
</evidence>
<evidence type="ECO:0000259" key="7">
    <source>
        <dbReference type="PROSITE" id="PS50850"/>
    </source>
</evidence>
<dbReference type="RefSeq" id="WP_103961406.1">
    <property type="nucleotide sequence ID" value="NZ_FNVT01000015.1"/>
</dbReference>
<accession>A0A1H6EQX4</accession>
<feature type="transmembrane region" description="Helical" evidence="6">
    <location>
        <begin position="89"/>
        <end position="110"/>
    </location>
</feature>
<dbReference type="EMBL" id="FNVT01000015">
    <property type="protein sequence ID" value="SEH00257.1"/>
    <property type="molecule type" value="Genomic_DNA"/>
</dbReference>
<evidence type="ECO:0000256" key="1">
    <source>
        <dbReference type="ARBA" id="ARBA00004651"/>
    </source>
</evidence>
<dbReference type="PROSITE" id="PS50850">
    <property type="entry name" value="MFS"/>
    <property type="match status" value="1"/>
</dbReference>
<dbReference type="AlphaFoldDB" id="A0A1H6EQX4"/>
<dbReference type="SUPFAM" id="SSF103473">
    <property type="entry name" value="MFS general substrate transporter"/>
    <property type="match status" value="2"/>
</dbReference>
<evidence type="ECO:0000256" key="4">
    <source>
        <dbReference type="ARBA" id="ARBA00022989"/>
    </source>
</evidence>
<keyword evidence="9" id="KW-1185">Reference proteome</keyword>
<sequence>MPRTHPHTTEAEQPSPARAGTVVAVLTFAGIVTAFVQTLVFPIVPRLPQLLDASASDTAWVVTATLLCGVVSTPVMGRLGDLYGKRRMLLLGVALLVAGSMICALSDSLAPLLAGRALQGLGNCVIPLSMSILRDTLPADRLPAATAVTFGSTGVGGALGLPAAAIIADTFDWHVLFWTSAILGAAAAVLILRLVPESGMRTGGRFDLTGAAGLAVGLVCLLLVVSKGSDWGWDSAATLAFFAAAVVVLPLWAWFELRSAEPMVDLRTTVRPQVLFTHLAALSLGVALFATNLVLPQLLQLPEATGYGLGKSLVITGLVMAPQGLVMMAASPFSARLTKTKGPKVTLMVGSVIVAAGYLLSMVMMAEVWQIAVASCVVAIGVGFAFGALPTLIMGAVPVSGTAAANGLNTLMRAIGTSVSSAVAGVILAEMTIDFNGVHLPSENGLRAVLAIAASAAVVAFASASFIPRQRQAATRADPPALAETTGKSTAAE</sequence>
<keyword evidence="3 6" id="KW-0812">Transmembrane</keyword>
<dbReference type="PANTHER" id="PTHR42718:SF9">
    <property type="entry name" value="MAJOR FACILITATOR SUPERFAMILY MULTIDRUG TRANSPORTER MFSC"/>
    <property type="match status" value="1"/>
</dbReference>
<protein>
    <submittedName>
        <fullName evidence="8">Major Facilitator Superfamily protein</fullName>
    </submittedName>
</protein>
<feature type="transmembrane region" description="Helical" evidence="6">
    <location>
        <begin position="237"/>
        <end position="255"/>
    </location>
</feature>
<dbReference type="Proteomes" id="UP000236732">
    <property type="component" value="Unassembled WGS sequence"/>
</dbReference>
<feature type="transmembrane region" description="Helical" evidence="6">
    <location>
        <begin position="21"/>
        <end position="44"/>
    </location>
</feature>
<dbReference type="GO" id="GO:0005886">
    <property type="term" value="C:plasma membrane"/>
    <property type="evidence" value="ECO:0007669"/>
    <property type="project" value="UniProtKB-SubCell"/>
</dbReference>
<dbReference type="CDD" id="cd17504">
    <property type="entry name" value="MFS_MMR_MDR_like"/>
    <property type="match status" value="1"/>
</dbReference>
<feature type="transmembrane region" description="Helical" evidence="6">
    <location>
        <begin position="206"/>
        <end position="225"/>
    </location>
</feature>
<dbReference type="PANTHER" id="PTHR42718">
    <property type="entry name" value="MAJOR FACILITATOR SUPERFAMILY MULTIDRUG TRANSPORTER MFSC"/>
    <property type="match status" value="1"/>
</dbReference>
<keyword evidence="4 6" id="KW-1133">Transmembrane helix</keyword>
<evidence type="ECO:0000256" key="3">
    <source>
        <dbReference type="ARBA" id="ARBA00022692"/>
    </source>
</evidence>
<evidence type="ECO:0000313" key="9">
    <source>
        <dbReference type="Proteomes" id="UP000236732"/>
    </source>
</evidence>
<dbReference type="Pfam" id="PF07690">
    <property type="entry name" value="MFS_1"/>
    <property type="match status" value="1"/>
</dbReference>
<feature type="transmembrane region" description="Helical" evidence="6">
    <location>
        <begin position="371"/>
        <end position="399"/>
    </location>
</feature>
<feature type="transmembrane region" description="Helical" evidence="6">
    <location>
        <begin position="275"/>
        <end position="295"/>
    </location>
</feature>
<gene>
    <name evidence="8" type="ORF">SAMN05444920_115236</name>
</gene>